<feature type="transmembrane region" description="Helical" evidence="1">
    <location>
        <begin position="99"/>
        <end position="124"/>
    </location>
</feature>
<evidence type="ECO:0000313" key="2">
    <source>
        <dbReference type="EMBL" id="EKC65574.1"/>
    </source>
</evidence>
<gene>
    <name evidence="2" type="ORF">LEA_10250</name>
</gene>
<feature type="transmembrane region" description="Helical" evidence="1">
    <location>
        <begin position="30"/>
        <end position="50"/>
    </location>
</feature>
<dbReference type="EMBL" id="AJWY01006896">
    <property type="protein sequence ID" value="EKC65574.1"/>
    <property type="molecule type" value="Genomic_DNA"/>
</dbReference>
<feature type="transmembrane region" description="Helical" evidence="1">
    <location>
        <begin position="71"/>
        <end position="93"/>
    </location>
</feature>
<evidence type="ECO:0000256" key="1">
    <source>
        <dbReference type="SAM" id="Phobius"/>
    </source>
</evidence>
<sequence length="146" mass="15451">MKYSIATYLGFGISGAALIIKGVLPAESYAVPASFMAYTMSLMNVGMLGLDQSLLRFYHEPPAGSTGRSMFAACTRLSVLVMLLVGGIGSIFFAKPLAAAFGLGANGAGLVPFLFLNAALYMLVRYLNVLLRLENMCAPTPPKRCG</sequence>
<proteinExistence type="predicted"/>
<comment type="caution">
    <text evidence="2">The sequence shown here is derived from an EMBL/GenBank/DDBJ whole genome shotgun (WGS) entry which is preliminary data.</text>
</comment>
<protein>
    <submittedName>
        <fullName evidence="2">Uncharacterized protein</fullName>
    </submittedName>
</protein>
<reference evidence="2" key="1">
    <citation type="journal article" date="2013" name="Environ. Microbiol.">
        <title>Microbiota from the distal guts of lean and obese adolescents exhibit partial functional redundancy besides clear differences in community structure.</title>
        <authorList>
            <person name="Ferrer M."/>
            <person name="Ruiz A."/>
            <person name="Lanza F."/>
            <person name="Haange S.B."/>
            <person name="Oberbach A."/>
            <person name="Till H."/>
            <person name="Bargiela R."/>
            <person name="Campoy C."/>
            <person name="Segura M.T."/>
            <person name="Richter M."/>
            <person name="von Bergen M."/>
            <person name="Seifert J."/>
            <person name="Suarez A."/>
        </authorList>
    </citation>
    <scope>NUCLEOTIDE SEQUENCE</scope>
</reference>
<keyword evidence="1" id="KW-1133">Transmembrane helix</keyword>
<feature type="non-terminal residue" evidence="2">
    <location>
        <position position="146"/>
    </location>
</feature>
<dbReference type="AlphaFoldDB" id="K1TDZ6"/>
<keyword evidence="1" id="KW-0812">Transmembrane</keyword>
<feature type="transmembrane region" description="Helical" evidence="1">
    <location>
        <begin position="5"/>
        <end position="24"/>
    </location>
</feature>
<name>K1TDZ6_9ZZZZ</name>
<keyword evidence="1" id="KW-0472">Membrane</keyword>
<accession>K1TDZ6</accession>
<organism evidence="2">
    <name type="scientific">human gut metagenome</name>
    <dbReference type="NCBI Taxonomy" id="408170"/>
    <lineage>
        <taxon>unclassified sequences</taxon>
        <taxon>metagenomes</taxon>
        <taxon>organismal metagenomes</taxon>
    </lineage>
</organism>